<keyword evidence="2" id="KW-1185">Reference proteome</keyword>
<evidence type="ECO:0000313" key="2">
    <source>
        <dbReference type="Proteomes" id="UP001345691"/>
    </source>
</evidence>
<comment type="caution">
    <text evidence="1">The sequence shown here is derived from an EMBL/GenBank/DDBJ whole genome shotgun (WGS) entry which is preliminary data.</text>
</comment>
<dbReference type="Proteomes" id="UP001345691">
    <property type="component" value="Unassembled WGS sequence"/>
</dbReference>
<gene>
    <name evidence="1" type="ORF">LTR69_001374</name>
</gene>
<organism evidence="1 2">
    <name type="scientific">Exophiala sideris</name>
    <dbReference type="NCBI Taxonomy" id="1016849"/>
    <lineage>
        <taxon>Eukaryota</taxon>
        <taxon>Fungi</taxon>
        <taxon>Dikarya</taxon>
        <taxon>Ascomycota</taxon>
        <taxon>Pezizomycotina</taxon>
        <taxon>Eurotiomycetes</taxon>
        <taxon>Chaetothyriomycetidae</taxon>
        <taxon>Chaetothyriales</taxon>
        <taxon>Herpotrichiellaceae</taxon>
        <taxon>Exophiala</taxon>
    </lineage>
</organism>
<sequence>MKMLKELKDKRPVSQRLLDGVLNEGEDLECEQYIYLDATGTITFNYCYLCDHLERDERDMEDKVNQICKDAGWERVHRSQLGLGSVFGVDLGPEGMWAGDPDGLPDDQPLRSVR</sequence>
<protein>
    <submittedName>
        <fullName evidence="1">Uncharacterized protein</fullName>
    </submittedName>
</protein>
<evidence type="ECO:0000313" key="1">
    <source>
        <dbReference type="EMBL" id="KAK5067387.1"/>
    </source>
</evidence>
<proteinExistence type="predicted"/>
<name>A0ABR0JN50_9EURO</name>
<accession>A0ABR0JN50</accession>
<reference evidence="1 2" key="1">
    <citation type="submission" date="2023-08" db="EMBL/GenBank/DDBJ databases">
        <title>Black Yeasts Isolated from many extreme environments.</title>
        <authorList>
            <person name="Coleine C."/>
            <person name="Stajich J.E."/>
            <person name="Selbmann L."/>
        </authorList>
    </citation>
    <scope>NUCLEOTIDE SEQUENCE [LARGE SCALE GENOMIC DNA]</scope>
    <source>
        <strain evidence="1 2">CCFEE 6328</strain>
    </source>
</reference>
<dbReference type="EMBL" id="JAVRRF010000002">
    <property type="protein sequence ID" value="KAK5067387.1"/>
    <property type="molecule type" value="Genomic_DNA"/>
</dbReference>